<dbReference type="InterPro" id="IPR038109">
    <property type="entry name" value="DNA_bind_recomb_sf"/>
</dbReference>
<accession>A0A175Y1B4</accession>
<keyword evidence="1" id="KW-0238">DNA-binding</keyword>
<dbReference type="PROSITE" id="PS51736">
    <property type="entry name" value="RECOMBINASES_3"/>
    <property type="match status" value="1"/>
</dbReference>
<dbReference type="GO" id="GO:0000150">
    <property type="term" value="F:DNA strand exchange activity"/>
    <property type="evidence" value="ECO:0007669"/>
    <property type="project" value="InterPro"/>
</dbReference>
<dbReference type="InterPro" id="IPR025827">
    <property type="entry name" value="Zn_ribbon_recom_dom"/>
</dbReference>
<dbReference type="AlphaFoldDB" id="A0A175Y1B4"/>
<feature type="domain" description="Resolvase/invertase-type recombinase catalytic" evidence="3">
    <location>
        <begin position="30"/>
        <end position="187"/>
    </location>
</feature>
<dbReference type="SMART" id="SM00857">
    <property type="entry name" value="Resolvase"/>
    <property type="match status" value="1"/>
</dbReference>
<dbReference type="PANTHER" id="PTHR30461:SF2">
    <property type="entry name" value="SERINE RECOMBINASE PINE-RELATED"/>
    <property type="match status" value="1"/>
</dbReference>
<keyword evidence="2" id="KW-0233">DNA recombination</keyword>
<dbReference type="InterPro" id="IPR006119">
    <property type="entry name" value="Resolv_N"/>
</dbReference>
<reference evidence="5" key="1">
    <citation type="submission" date="2016-03" db="EMBL/GenBank/DDBJ databases">
        <title>Sphingomonas melonis TY, whole genome shotgun sequencing.</title>
        <authorList>
            <person name="Wang H."/>
            <person name="Zhu P."/>
        </authorList>
    </citation>
    <scope>NUCLEOTIDE SEQUENCE [LARGE SCALE GENOMIC DNA]</scope>
    <source>
        <strain evidence="5">TY</strain>
    </source>
</reference>
<comment type="caution">
    <text evidence="5">The sequence shown here is derived from an EMBL/GenBank/DDBJ whole genome shotgun (WGS) entry which is preliminary data.</text>
</comment>
<dbReference type="Pfam" id="PF13408">
    <property type="entry name" value="Zn_ribbon_recom"/>
    <property type="match status" value="1"/>
</dbReference>
<name>A0A175Y1B4_9SPHN</name>
<dbReference type="GO" id="GO:0003677">
    <property type="term" value="F:DNA binding"/>
    <property type="evidence" value="ECO:0007669"/>
    <property type="project" value="UniProtKB-KW"/>
</dbReference>
<dbReference type="Pfam" id="PF07508">
    <property type="entry name" value="Recombinase"/>
    <property type="match status" value="1"/>
</dbReference>
<dbReference type="PROSITE" id="PS51737">
    <property type="entry name" value="RECOMBINASE_DNA_BIND"/>
    <property type="match status" value="1"/>
</dbReference>
<dbReference type="InterPro" id="IPR050639">
    <property type="entry name" value="SSR_resolvase"/>
</dbReference>
<sequence>MFRIMKPSTGWASRTERCRVYRHLVGDAVDTVVYIRWSSAEQGKGSSLERQREDCRSHACRKGWNVVAELVDEGVSAFKGRHATVGELGRFVADVEAGAYPKGVILLTEKLDRLSREHAKKVFAWLLNLTELGVVVATVDGDRRYDRDNLDMAAIIEVVVKAQLANEESEKKASRLSAAWAAKRGRLARGERVVLTSRAPGWLTVQRDPPAFAVIEERAEIVRRIFRDTVAGLGKHHIARNLNLEGVEPFGSAKGWHASYIQKILVSPAVLGEFQPGRKPRGERRVAAGDVLTNYYPRIIDADLHAAARRAAAGRNRRVAGRGRRLANLFSGLATCGSCGSKMTFRSKGLKTRADGSEIREDYLICDGYQRGRGCRSRHHFNYAEWNDGILTAILHAAMSDRHFASPDIVRRIEIELAERMRSRDAASLHAENALALAVQSGRAEPKAKWLELVQVVDGHDEVIRELRSRLVEARGAVSPEEHLCRIQALRDTLDDADEQVRFIARSRVMEAVHELVATMVFSVDPPRVVLGTKDGITVQVGWEDRGEGPTMTSTAWTADASARWPARYDPPEYVQPD</sequence>
<evidence type="ECO:0000259" key="4">
    <source>
        <dbReference type="PROSITE" id="PS51737"/>
    </source>
</evidence>
<evidence type="ECO:0008006" key="7">
    <source>
        <dbReference type="Google" id="ProtNLM"/>
    </source>
</evidence>
<dbReference type="Pfam" id="PF00239">
    <property type="entry name" value="Resolvase"/>
    <property type="match status" value="1"/>
</dbReference>
<protein>
    <recommendedName>
        <fullName evidence="7">Recombinase family protein</fullName>
    </recommendedName>
</protein>
<evidence type="ECO:0000256" key="1">
    <source>
        <dbReference type="ARBA" id="ARBA00023125"/>
    </source>
</evidence>
<dbReference type="Gene3D" id="3.90.1750.20">
    <property type="entry name" value="Putative Large Serine Recombinase, Chain B, Domain 2"/>
    <property type="match status" value="1"/>
</dbReference>
<organism evidence="5 6">
    <name type="scientific">Sphingomonas melonis TY</name>
    <dbReference type="NCBI Taxonomy" id="621456"/>
    <lineage>
        <taxon>Bacteria</taxon>
        <taxon>Pseudomonadati</taxon>
        <taxon>Pseudomonadota</taxon>
        <taxon>Alphaproteobacteria</taxon>
        <taxon>Sphingomonadales</taxon>
        <taxon>Sphingomonadaceae</taxon>
        <taxon>Sphingomonas</taxon>
    </lineage>
</organism>
<dbReference type="CDD" id="cd00338">
    <property type="entry name" value="Ser_Recombinase"/>
    <property type="match status" value="1"/>
</dbReference>
<evidence type="ECO:0000313" key="5">
    <source>
        <dbReference type="EMBL" id="KZB94513.1"/>
    </source>
</evidence>
<evidence type="ECO:0000313" key="6">
    <source>
        <dbReference type="Proteomes" id="UP000078460"/>
    </source>
</evidence>
<dbReference type="Proteomes" id="UP000078460">
    <property type="component" value="Unassembled WGS sequence"/>
</dbReference>
<evidence type="ECO:0000259" key="3">
    <source>
        <dbReference type="PROSITE" id="PS51736"/>
    </source>
</evidence>
<feature type="domain" description="Recombinase" evidence="4">
    <location>
        <begin position="199"/>
        <end position="318"/>
    </location>
</feature>
<dbReference type="PANTHER" id="PTHR30461">
    <property type="entry name" value="DNA-INVERTASE FROM LAMBDOID PROPHAGE"/>
    <property type="match status" value="1"/>
</dbReference>
<dbReference type="Gene3D" id="3.40.50.1390">
    <property type="entry name" value="Resolvase, N-terminal catalytic domain"/>
    <property type="match status" value="1"/>
</dbReference>
<proteinExistence type="predicted"/>
<dbReference type="SUPFAM" id="SSF53041">
    <property type="entry name" value="Resolvase-like"/>
    <property type="match status" value="1"/>
</dbReference>
<dbReference type="InterPro" id="IPR036162">
    <property type="entry name" value="Resolvase-like_N_sf"/>
</dbReference>
<gene>
    <name evidence="5" type="ORF">AVM11_18695</name>
</gene>
<keyword evidence="6" id="KW-1185">Reference proteome</keyword>
<dbReference type="InterPro" id="IPR011109">
    <property type="entry name" value="DNA_bind_recombinase_dom"/>
</dbReference>
<dbReference type="EMBL" id="LQCK02000032">
    <property type="protein sequence ID" value="KZB94513.1"/>
    <property type="molecule type" value="Genomic_DNA"/>
</dbReference>
<evidence type="ECO:0000256" key="2">
    <source>
        <dbReference type="ARBA" id="ARBA00023172"/>
    </source>
</evidence>